<evidence type="ECO:0000313" key="3">
    <source>
        <dbReference type="Proteomes" id="UP000095210"/>
    </source>
</evidence>
<dbReference type="KEGG" id="ahm:TL08_27015"/>
<feature type="compositionally biased region" description="Low complexity" evidence="1">
    <location>
        <begin position="29"/>
        <end position="41"/>
    </location>
</feature>
<dbReference type="Proteomes" id="UP000095210">
    <property type="component" value="Chromosome"/>
</dbReference>
<proteinExistence type="predicted"/>
<name>A0AAC9HW86_9PSEU</name>
<dbReference type="Pfam" id="PF12079">
    <property type="entry name" value="DUF3558"/>
    <property type="match status" value="1"/>
</dbReference>
<dbReference type="AlphaFoldDB" id="A0AAC9HW86"/>
<keyword evidence="3" id="KW-1185">Reference proteome</keyword>
<accession>A0AAC9HW86</accession>
<dbReference type="InterPro" id="IPR024520">
    <property type="entry name" value="DUF3558"/>
</dbReference>
<reference evidence="3" key="1">
    <citation type="submission" date="2016-03" db="EMBL/GenBank/DDBJ databases">
        <title>Complete genome sequence of the type strain Actinoalloteichus hymeniacidonis DSM 45092.</title>
        <authorList>
            <person name="Schaffert L."/>
            <person name="Albersmeier A."/>
            <person name="Winkler A."/>
            <person name="Kalinowski J."/>
            <person name="Zotchev S."/>
            <person name="Ruckert C."/>
        </authorList>
    </citation>
    <scope>NUCLEOTIDE SEQUENCE [LARGE SCALE GENOMIC DNA]</scope>
    <source>
        <strain evidence="3">HPA177(T) (DSM 45092(T))</strain>
    </source>
</reference>
<dbReference type="EMBL" id="CP014859">
    <property type="protein sequence ID" value="AOS66171.1"/>
    <property type="molecule type" value="Genomic_DNA"/>
</dbReference>
<dbReference type="PROSITE" id="PS51257">
    <property type="entry name" value="PROKAR_LIPOPROTEIN"/>
    <property type="match status" value="1"/>
</dbReference>
<feature type="region of interest" description="Disordered" evidence="1">
    <location>
        <begin position="24"/>
        <end position="51"/>
    </location>
</feature>
<evidence type="ECO:0000313" key="2">
    <source>
        <dbReference type="EMBL" id="AOS66171.1"/>
    </source>
</evidence>
<protein>
    <submittedName>
        <fullName evidence="2">DUF3558 family protein</fullName>
    </submittedName>
</protein>
<sequence length="207" mass="21195">MTEQRTGLAIVCVVVGVLAGCSSQDSGSAGPTAGPDTAGGDQTAQPEVAPTDSAVIEPVSRPQDIDVAGVDSCTLLTEEQLAELGASDPPRATDFAEGYDDGCTYGDFLGDPAFSYVLGTGSSLEFDRFQDSPNSEVRAIEVLGYPASQRQLIGAEANCIVDVSPSEGQTLSVQYMDDSFEEGAEVVCSKAADAAGLALETLRAAGS</sequence>
<dbReference type="RefSeq" id="WP_069853054.1">
    <property type="nucleotide sequence ID" value="NZ_CP014859.1"/>
</dbReference>
<evidence type="ECO:0000256" key="1">
    <source>
        <dbReference type="SAM" id="MobiDB-lite"/>
    </source>
</evidence>
<gene>
    <name evidence="2" type="ORF">TL08_27015</name>
</gene>
<organism evidence="2 3">
    <name type="scientific">Actinoalloteichus hymeniacidonis</name>
    <dbReference type="NCBI Taxonomy" id="340345"/>
    <lineage>
        <taxon>Bacteria</taxon>
        <taxon>Bacillati</taxon>
        <taxon>Actinomycetota</taxon>
        <taxon>Actinomycetes</taxon>
        <taxon>Pseudonocardiales</taxon>
        <taxon>Pseudonocardiaceae</taxon>
        <taxon>Actinoalloteichus</taxon>
    </lineage>
</organism>